<dbReference type="InterPro" id="IPR052929">
    <property type="entry name" value="RNase_H-like_EbsB-rel"/>
</dbReference>
<evidence type="ECO:0000313" key="4">
    <source>
        <dbReference type="EMBL" id="MBA0701447.1"/>
    </source>
</evidence>
<protein>
    <recommendedName>
        <fullName evidence="6">RNase H type-1 domain-containing protein</fullName>
    </recommendedName>
</protein>
<sequence length="215" mass="23505">IANNFIPILSNLVNRRVAVRSYCPVCHGAEETVEHLFRECPVTVQVLRALGEPPTGVTVKANFDVTFNQITKQAIVGVTIRNREGSLMAAGTYPYENVADSVVAEARVCLSAMILLEELGFREVVVEGDSLTVIRKIRAIEDVRTSSGEPCGTHACRGGAKAGGDTNIDRGSAGGDFDITRKRRAPWGKRRGKPSPIDVENDGSFRSRIWWCYAQ</sequence>
<evidence type="ECO:0000259" key="2">
    <source>
        <dbReference type="Pfam" id="PF13456"/>
    </source>
</evidence>
<feature type="domain" description="RNase H type-1" evidence="2">
    <location>
        <begin position="62"/>
        <end position="142"/>
    </location>
</feature>
<gene>
    <name evidence="4" type="ORF">Goari_022584</name>
</gene>
<organism evidence="4 5">
    <name type="scientific">Gossypium aridum</name>
    <name type="common">American cotton</name>
    <name type="synonym">Erioxylum aridum</name>
    <dbReference type="NCBI Taxonomy" id="34290"/>
    <lineage>
        <taxon>Eukaryota</taxon>
        <taxon>Viridiplantae</taxon>
        <taxon>Streptophyta</taxon>
        <taxon>Embryophyta</taxon>
        <taxon>Tracheophyta</taxon>
        <taxon>Spermatophyta</taxon>
        <taxon>Magnoliopsida</taxon>
        <taxon>eudicotyledons</taxon>
        <taxon>Gunneridae</taxon>
        <taxon>Pentapetalae</taxon>
        <taxon>rosids</taxon>
        <taxon>malvids</taxon>
        <taxon>Malvales</taxon>
        <taxon>Malvaceae</taxon>
        <taxon>Malvoideae</taxon>
        <taxon>Gossypium</taxon>
    </lineage>
</organism>
<dbReference type="AlphaFoldDB" id="A0A7J8YPJ0"/>
<proteinExistence type="predicted"/>
<dbReference type="GO" id="GO:0003676">
    <property type="term" value="F:nucleic acid binding"/>
    <property type="evidence" value="ECO:0007669"/>
    <property type="project" value="InterPro"/>
</dbReference>
<dbReference type="InterPro" id="IPR036397">
    <property type="entry name" value="RNaseH_sf"/>
</dbReference>
<feature type="region of interest" description="Disordered" evidence="1">
    <location>
        <begin position="158"/>
        <end position="198"/>
    </location>
</feature>
<feature type="compositionally biased region" description="Basic residues" evidence="1">
    <location>
        <begin position="181"/>
        <end position="193"/>
    </location>
</feature>
<reference evidence="4 5" key="1">
    <citation type="journal article" date="2019" name="Genome Biol. Evol.">
        <title>Insights into the evolution of the New World diploid cottons (Gossypium, subgenus Houzingenia) based on genome sequencing.</title>
        <authorList>
            <person name="Grover C.E."/>
            <person name="Arick M.A. 2nd"/>
            <person name="Thrash A."/>
            <person name="Conover J.L."/>
            <person name="Sanders W.S."/>
            <person name="Peterson D.G."/>
            <person name="Frelichowski J.E."/>
            <person name="Scheffler J.A."/>
            <person name="Scheffler B.E."/>
            <person name="Wendel J.F."/>
        </authorList>
    </citation>
    <scope>NUCLEOTIDE SEQUENCE [LARGE SCALE GENOMIC DNA]</scope>
    <source>
        <strain evidence="4">185</strain>
        <tissue evidence="4">Leaf</tissue>
    </source>
</reference>
<feature type="non-terminal residue" evidence="4">
    <location>
        <position position="1"/>
    </location>
</feature>
<keyword evidence="5" id="KW-1185">Reference proteome</keyword>
<evidence type="ECO:0000313" key="5">
    <source>
        <dbReference type="Proteomes" id="UP000593577"/>
    </source>
</evidence>
<dbReference type="Pfam" id="PF13966">
    <property type="entry name" value="zf-RVT"/>
    <property type="match status" value="1"/>
</dbReference>
<dbReference type="InterPro" id="IPR026960">
    <property type="entry name" value="RVT-Znf"/>
</dbReference>
<accession>A0A7J8YPJ0</accession>
<comment type="caution">
    <text evidence="4">The sequence shown here is derived from an EMBL/GenBank/DDBJ whole genome shotgun (WGS) entry which is preliminary data.</text>
</comment>
<feature type="domain" description="Reverse transcriptase zinc-binding" evidence="3">
    <location>
        <begin position="2"/>
        <end position="46"/>
    </location>
</feature>
<dbReference type="InterPro" id="IPR002156">
    <property type="entry name" value="RNaseH_domain"/>
</dbReference>
<dbReference type="Proteomes" id="UP000593577">
    <property type="component" value="Unassembled WGS sequence"/>
</dbReference>
<dbReference type="PANTHER" id="PTHR47074">
    <property type="entry name" value="BNAC02G40300D PROTEIN"/>
    <property type="match status" value="1"/>
</dbReference>
<name>A0A7J8YPJ0_GOSAI</name>
<dbReference type="Pfam" id="PF13456">
    <property type="entry name" value="RVT_3"/>
    <property type="match status" value="1"/>
</dbReference>
<dbReference type="GO" id="GO:0004523">
    <property type="term" value="F:RNA-DNA hybrid ribonuclease activity"/>
    <property type="evidence" value="ECO:0007669"/>
    <property type="project" value="InterPro"/>
</dbReference>
<evidence type="ECO:0000259" key="3">
    <source>
        <dbReference type="Pfam" id="PF13966"/>
    </source>
</evidence>
<dbReference type="EMBL" id="JABFAA010269311">
    <property type="protein sequence ID" value="MBA0701447.1"/>
    <property type="molecule type" value="Genomic_DNA"/>
</dbReference>
<feature type="non-terminal residue" evidence="4">
    <location>
        <position position="215"/>
    </location>
</feature>
<dbReference type="PANTHER" id="PTHR47074:SF61">
    <property type="entry name" value="RNASE H TYPE-1 DOMAIN-CONTAINING PROTEIN"/>
    <property type="match status" value="1"/>
</dbReference>
<evidence type="ECO:0008006" key="6">
    <source>
        <dbReference type="Google" id="ProtNLM"/>
    </source>
</evidence>
<evidence type="ECO:0000256" key="1">
    <source>
        <dbReference type="SAM" id="MobiDB-lite"/>
    </source>
</evidence>
<dbReference type="Gene3D" id="3.30.420.10">
    <property type="entry name" value="Ribonuclease H-like superfamily/Ribonuclease H"/>
    <property type="match status" value="1"/>
</dbReference>